<gene>
    <name evidence="2" type="ORF">SAMN04490194_1767</name>
</gene>
<keyword evidence="1" id="KW-0472">Membrane</keyword>
<protein>
    <recommendedName>
        <fullName evidence="4">Lipopolysaccharide assembly protein A domain-containing protein</fullName>
    </recommendedName>
</protein>
<keyword evidence="1" id="KW-1133">Transmembrane helix</keyword>
<dbReference type="AlphaFoldDB" id="A0A1H5HV90"/>
<dbReference type="EMBL" id="FNTY01000002">
    <property type="protein sequence ID" value="SEE31789.1"/>
    <property type="molecule type" value="Genomic_DNA"/>
</dbReference>
<evidence type="ECO:0000313" key="3">
    <source>
        <dbReference type="Proteomes" id="UP000198985"/>
    </source>
</evidence>
<feature type="transmembrane region" description="Helical" evidence="1">
    <location>
        <begin position="45"/>
        <end position="68"/>
    </location>
</feature>
<keyword evidence="1" id="KW-0812">Transmembrane</keyword>
<sequence length="83" mass="9048">MTSAKRVIALTLIVLLVTLVIVFILENNQPAALTFFGWSTPQLPLAAYIVLALLFGWGAGPVMSLVIGKGIRRRGKRRDGLKD</sequence>
<name>A0A1H5HV90_9PSED</name>
<evidence type="ECO:0008006" key="4">
    <source>
        <dbReference type="Google" id="ProtNLM"/>
    </source>
</evidence>
<organism evidence="2 3">
    <name type="scientific">Pseudomonas migulae</name>
    <dbReference type="NCBI Taxonomy" id="78543"/>
    <lineage>
        <taxon>Bacteria</taxon>
        <taxon>Pseudomonadati</taxon>
        <taxon>Pseudomonadota</taxon>
        <taxon>Gammaproteobacteria</taxon>
        <taxon>Pseudomonadales</taxon>
        <taxon>Pseudomonadaceae</taxon>
        <taxon>Pseudomonas</taxon>
    </lineage>
</organism>
<feature type="transmembrane region" description="Helical" evidence="1">
    <location>
        <begin position="7"/>
        <end position="25"/>
    </location>
</feature>
<evidence type="ECO:0000313" key="2">
    <source>
        <dbReference type="EMBL" id="SEE31789.1"/>
    </source>
</evidence>
<evidence type="ECO:0000256" key="1">
    <source>
        <dbReference type="SAM" id="Phobius"/>
    </source>
</evidence>
<proteinExistence type="predicted"/>
<reference evidence="2 3" key="1">
    <citation type="submission" date="2016-10" db="EMBL/GenBank/DDBJ databases">
        <authorList>
            <person name="de Groot N.N."/>
        </authorList>
    </citation>
    <scope>NUCLEOTIDE SEQUENCE [LARGE SCALE GENOMIC DNA]</scope>
    <source>
        <strain evidence="2 3">BS3662</strain>
    </source>
</reference>
<accession>A0A1H5HV90</accession>
<dbReference type="Proteomes" id="UP000198985">
    <property type="component" value="Unassembled WGS sequence"/>
</dbReference>